<dbReference type="AlphaFoldDB" id="A0A060BVJ2"/>
<proteinExistence type="predicted"/>
<feature type="non-terminal residue" evidence="1">
    <location>
        <position position="54"/>
    </location>
</feature>
<evidence type="ECO:0000313" key="1">
    <source>
        <dbReference type="EMBL" id="AIA86712.1"/>
    </source>
</evidence>
<reference evidence="1" key="1">
    <citation type="journal article" date="2013" name="Environ. Microbiol.">
        <title>Seasonally variable intestinal metagenomes of the red palm weevil (Rhynchophorus ferrugineus).</title>
        <authorList>
            <person name="Jia S."/>
            <person name="Zhang X."/>
            <person name="Zhang G."/>
            <person name="Yin A."/>
            <person name="Zhang S."/>
            <person name="Li F."/>
            <person name="Wang L."/>
            <person name="Zhao D."/>
            <person name="Yun Q."/>
            <person name="Tala"/>
            <person name="Wang J."/>
            <person name="Sun G."/>
            <person name="Baabdullah M."/>
            <person name="Yu X."/>
            <person name="Hu S."/>
            <person name="Al-Mssallem I.S."/>
            <person name="Yu J."/>
        </authorList>
    </citation>
    <scope>NUCLEOTIDE SEQUENCE</scope>
</reference>
<protein>
    <submittedName>
        <fullName evidence="1">CAZy families GH43 protein</fullName>
    </submittedName>
</protein>
<sequence>MAGLADAKEYEILNNRQYSYLKDLLWAPEFHVIDGQLMLFHGGTPEGFGQEQCW</sequence>
<dbReference type="EMBL" id="KF119445">
    <property type="protein sequence ID" value="AIA86712.1"/>
    <property type="molecule type" value="Genomic_DNA"/>
</dbReference>
<accession>A0A060BVJ2</accession>
<organism evidence="1">
    <name type="scientific">uncultured Geobacillus sp</name>
    <dbReference type="NCBI Taxonomy" id="228952"/>
    <lineage>
        <taxon>Bacteria</taxon>
        <taxon>Bacillati</taxon>
        <taxon>Bacillota</taxon>
        <taxon>Bacilli</taxon>
        <taxon>Bacillales</taxon>
        <taxon>Anoxybacillaceae</taxon>
        <taxon>Geobacillus</taxon>
        <taxon>environmental samples</taxon>
    </lineage>
</organism>
<name>A0A060BVJ2_9BACL</name>